<organism evidence="2">
    <name type="scientific">Solanum lycopersicum</name>
    <name type="common">Tomato</name>
    <name type="synonym">Lycopersicon esculentum</name>
    <dbReference type="NCBI Taxonomy" id="4081"/>
    <lineage>
        <taxon>Eukaryota</taxon>
        <taxon>Viridiplantae</taxon>
        <taxon>Streptophyta</taxon>
        <taxon>Embryophyta</taxon>
        <taxon>Tracheophyta</taxon>
        <taxon>Spermatophyta</taxon>
        <taxon>Magnoliopsida</taxon>
        <taxon>eudicotyledons</taxon>
        <taxon>Gunneridae</taxon>
        <taxon>Pentapetalae</taxon>
        <taxon>asterids</taxon>
        <taxon>lamiids</taxon>
        <taxon>Solanales</taxon>
        <taxon>Solanaceae</taxon>
        <taxon>Solanoideae</taxon>
        <taxon>Solaneae</taxon>
        <taxon>Solanum</taxon>
        <taxon>Solanum subgen. Lycopersicon</taxon>
    </lineage>
</organism>
<reference evidence="2" key="1">
    <citation type="journal article" date="2012" name="Nature">
        <title>The tomato genome sequence provides insights into fleshy fruit evolution.</title>
        <authorList>
            <consortium name="Tomato Genome Consortium"/>
        </authorList>
    </citation>
    <scope>NUCLEOTIDE SEQUENCE [LARGE SCALE GENOMIC DNA]</scope>
    <source>
        <strain evidence="2">cv. Heinz 1706</strain>
    </source>
</reference>
<evidence type="ECO:0000256" key="1">
    <source>
        <dbReference type="SAM" id="Phobius"/>
    </source>
</evidence>
<dbReference type="Gramene" id="Solyc06g036225.1.1">
    <property type="protein sequence ID" value="Solyc06g036225.1.1.1"/>
    <property type="gene ID" value="Solyc06g036225.1"/>
</dbReference>
<dbReference type="EnsemblPlants" id="Solyc06g036225.1.1">
    <property type="protein sequence ID" value="Solyc06g036225.1.1.1"/>
    <property type="gene ID" value="Solyc06g036225.1"/>
</dbReference>
<keyword evidence="1" id="KW-1133">Transmembrane helix</keyword>
<evidence type="ECO:0000313" key="2">
    <source>
        <dbReference type="EnsemblPlants" id="Solyc06g036225.1.1.1"/>
    </source>
</evidence>
<keyword evidence="1" id="KW-0472">Membrane</keyword>
<dbReference type="AlphaFoldDB" id="A0A3Q7GUJ0"/>
<name>A0A3Q7GUJ0_SOLLC</name>
<feature type="transmembrane region" description="Helical" evidence="1">
    <location>
        <begin position="6"/>
        <end position="24"/>
    </location>
</feature>
<proteinExistence type="predicted"/>
<keyword evidence="1" id="KW-0812">Transmembrane</keyword>
<protein>
    <submittedName>
        <fullName evidence="2">Uncharacterized protein</fullName>
    </submittedName>
</protein>
<reference evidence="2" key="2">
    <citation type="submission" date="2019-01" db="UniProtKB">
        <authorList>
            <consortium name="EnsemblPlants"/>
        </authorList>
    </citation>
    <scope>IDENTIFICATION</scope>
    <source>
        <strain evidence="2">cv. Heinz 1706</strain>
    </source>
</reference>
<dbReference type="Proteomes" id="UP000004994">
    <property type="component" value="Chromosome 6"/>
</dbReference>
<evidence type="ECO:0000313" key="3">
    <source>
        <dbReference type="Proteomes" id="UP000004994"/>
    </source>
</evidence>
<keyword evidence="3" id="KW-1185">Reference proteome</keyword>
<dbReference type="InParanoid" id="A0A3Q7GUJ0"/>
<accession>A0A3Q7GUJ0</accession>
<sequence>SPVLSIIFGLGMLSWLSSLLMVYVS</sequence>